<feature type="transmembrane region" description="Helical" evidence="9">
    <location>
        <begin position="187"/>
        <end position="206"/>
    </location>
</feature>
<dbReference type="RefSeq" id="WP_244753767.1">
    <property type="nucleotide sequence ID" value="NZ_CP095074.1"/>
</dbReference>
<keyword evidence="11" id="KW-0969">Cilium</keyword>
<dbReference type="PANTHER" id="PTHR30433:SF2">
    <property type="entry name" value="MOTILITY PROTEIN A"/>
    <property type="match status" value="1"/>
</dbReference>
<feature type="transmembrane region" description="Helical" evidence="9">
    <location>
        <begin position="38"/>
        <end position="59"/>
    </location>
</feature>
<evidence type="ECO:0000313" key="11">
    <source>
        <dbReference type="EMBL" id="UOQ94154.1"/>
    </source>
</evidence>
<dbReference type="InterPro" id="IPR000540">
    <property type="entry name" value="Flag_MotA_CS"/>
</dbReference>
<dbReference type="InterPro" id="IPR002898">
    <property type="entry name" value="MotA_ExbB_proton_chnl"/>
</dbReference>
<feature type="transmembrane region" description="Helical" evidence="9">
    <location>
        <begin position="157"/>
        <end position="175"/>
    </location>
</feature>
<evidence type="ECO:0000313" key="12">
    <source>
        <dbReference type="Proteomes" id="UP000831880"/>
    </source>
</evidence>
<keyword evidence="3" id="KW-0813">Transport</keyword>
<feature type="domain" description="MotA/TolQ/ExbB proton channel" evidence="10">
    <location>
        <begin position="106"/>
        <end position="220"/>
    </location>
</feature>
<dbReference type="PANTHER" id="PTHR30433">
    <property type="entry name" value="CHEMOTAXIS PROTEIN MOTA"/>
    <property type="match status" value="1"/>
</dbReference>
<name>A0ABY4H1W6_9BACI</name>
<keyword evidence="4" id="KW-1003">Cell membrane</keyword>
<protein>
    <submittedName>
        <fullName evidence="11">Flagellar motor protein MotP</fullName>
    </submittedName>
</protein>
<evidence type="ECO:0000256" key="2">
    <source>
        <dbReference type="ARBA" id="ARBA00008038"/>
    </source>
</evidence>
<sequence>MNKRDVLTPIGITLGIVMVMFGIMSSAGMGGIASFADAASILIVVGGLFAALMVNFNLAEIKLTFRVLKESFKQRDMNLLELIQLFVRLSERARREGLLALEAELEEVEDPFIRKGVLLAVDGVEPEVINDIMTAEIVAVEERHQRGRTIIEKAGEYAPAWGMIGTLIGLVLMLQTLSSPETLGPKMAVALLTTLYGTLLSNLVFIPMAGKLANKTEQEVFIKQLIIEGVIGVQSGQNPRILEEKLSAFLSEEDKKVGEVAEDSEGSELKGTANEA</sequence>
<dbReference type="EMBL" id="CP095074">
    <property type="protein sequence ID" value="UOQ94154.1"/>
    <property type="molecule type" value="Genomic_DNA"/>
</dbReference>
<evidence type="ECO:0000259" key="10">
    <source>
        <dbReference type="Pfam" id="PF01618"/>
    </source>
</evidence>
<gene>
    <name evidence="11" type="primary">motP</name>
    <name evidence="11" type="ORF">MUO14_04080</name>
</gene>
<dbReference type="PROSITE" id="PS01307">
    <property type="entry name" value="MOTA"/>
    <property type="match status" value="1"/>
</dbReference>
<dbReference type="Proteomes" id="UP000831880">
    <property type="component" value="Chromosome"/>
</dbReference>
<dbReference type="InterPro" id="IPR047055">
    <property type="entry name" value="MotA-like"/>
</dbReference>
<keyword evidence="11" id="KW-0282">Flagellum</keyword>
<accession>A0ABY4H1W6</accession>
<feature type="transmembrane region" description="Helical" evidence="9">
    <location>
        <begin position="12"/>
        <end position="32"/>
    </location>
</feature>
<evidence type="ECO:0000256" key="3">
    <source>
        <dbReference type="ARBA" id="ARBA00022448"/>
    </source>
</evidence>
<comment type="subcellular location">
    <subcellularLocation>
        <location evidence="1">Cell membrane</location>
        <topology evidence="1">Multi-pass membrane protein</topology>
    </subcellularLocation>
</comment>
<feature type="region of interest" description="Disordered" evidence="8">
    <location>
        <begin position="254"/>
        <end position="276"/>
    </location>
</feature>
<keyword evidence="6 9" id="KW-1133">Transmembrane helix</keyword>
<organism evidence="11 12">
    <name type="scientific">Halobacillus shinanisalinarum</name>
    <dbReference type="NCBI Taxonomy" id="2932258"/>
    <lineage>
        <taxon>Bacteria</taxon>
        <taxon>Bacillati</taxon>
        <taxon>Bacillota</taxon>
        <taxon>Bacilli</taxon>
        <taxon>Bacillales</taxon>
        <taxon>Bacillaceae</taxon>
        <taxon>Halobacillus</taxon>
    </lineage>
</organism>
<evidence type="ECO:0000256" key="1">
    <source>
        <dbReference type="ARBA" id="ARBA00004651"/>
    </source>
</evidence>
<evidence type="ECO:0000256" key="6">
    <source>
        <dbReference type="ARBA" id="ARBA00022989"/>
    </source>
</evidence>
<evidence type="ECO:0000256" key="8">
    <source>
        <dbReference type="SAM" id="MobiDB-lite"/>
    </source>
</evidence>
<keyword evidence="12" id="KW-1185">Reference proteome</keyword>
<comment type="similarity">
    <text evidence="2">Belongs to the MotA family.</text>
</comment>
<evidence type="ECO:0000256" key="5">
    <source>
        <dbReference type="ARBA" id="ARBA00022692"/>
    </source>
</evidence>
<proteinExistence type="inferred from homology"/>
<dbReference type="NCBIfam" id="NF005383">
    <property type="entry name" value="PRK06926.1"/>
    <property type="match status" value="1"/>
</dbReference>
<evidence type="ECO:0000256" key="4">
    <source>
        <dbReference type="ARBA" id="ARBA00022475"/>
    </source>
</evidence>
<evidence type="ECO:0000256" key="9">
    <source>
        <dbReference type="SAM" id="Phobius"/>
    </source>
</evidence>
<keyword evidence="5 9" id="KW-0812">Transmembrane</keyword>
<keyword evidence="11" id="KW-0966">Cell projection</keyword>
<dbReference type="Pfam" id="PF01618">
    <property type="entry name" value="MotA_ExbB"/>
    <property type="match status" value="1"/>
</dbReference>
<keyword evidence="7 9" id="KW-0472">Membrane</keyword>
<evidence type="ECO:0000256" key="7">
    <source>
        <dbReference type="ARBA" id="ARBA00023136"/>
    </source>
</evidence>
<reference evidence="11 12" key="1">
    <citation type="submission" date="2022-04" db="EMBL/GenBank/DDBJ databases">
        <title>Halobacillus sp. isolated from saltern.</title>
        <authorList>
            <person name="Won M."/>
            <person name="Lee C.-M."/>
            <person name="Woen H.-Y."/>
            <person name="Kwon S.-W."/>
        </authorList>
    </citation>
    <scope>NUCLEOTIDE SEQUENCE [LARGE SCALE GENOMIC DNA]</scope>
    <source>
        <strain evidence="11 12">SSTM10-2</strain>
    </source>
</reference>